<keyword evidence="4" id="KW-1185">Reference proteome</keyword>
<dbReference type="EMBL" id="JBBPHU010000014">
    <property type="protein sequence ID" value="KAK7510314.1"/>
    <property type="molecule type" value="Genomic_DNA"/>
</dbReference>
<protein>
    <submittedName>
        <fullName evidence="3">Uncharacterized protein</fullName>
    </submittedName>
</protein>
<name>A0ABR1KBW7_9PEZI</name>
<feature type="region of interest" description="Disordered" evidence="1">
    <location>
        <begin position="64"/>
        <end position="102"/>
    </location>
</feature>
<keyword evidence="2" id="KW-0812">Transmembrane</keyword>
<feature type="compositionally biased region" description="Polar residues" evidence="1">
    <location>
        <begin position="86"/>
        <end position="101"/>
    </location>
</feature>
<proteinExistence type="predicted"/>
<feature type="transmembrane region" description="Helical" evidence="2">
    <location>
        <begin position="12"/>
        <end position="31"/>
    </location>
</feature>
<comment type="caution">
    <text evidence="3">The sequence shown here is derived from an EMBL/GenBank/DDBJ whole genome shotgun (WGS) entry which is preliminary data.</text>
</comment>
<evidence type="ECO:0000313" key="3">
    <source>
        <dbReference type="EMBL" id="KAK7510314.1"/>
    </source>
</evidence>
<accession>A0ABR1KBW7</accession>
<evidence type="ECO:0000256" key="2">
    <source>
        <dbReference type="SAM" id="Phobius"/>
    </source>
</evidence>
<gene>
    <name evidence="3" type="ORF">IWZ03DRAFT_75300</name>
</gene>
<feature type="compositionally biased region" description="Basic residues" evidence="1">
    <location>
        <begin position="64"/>
        <end position="80"/>
    </location>
</feature>
<evidence type="ECO:0000256" key="1">
    <source>
        <dbReference type="SAM" id="MobiDB-lite"/>
    </source>
</evidence>
<evidence type="ECO:0000313" key="4">
    <source>
        <dbReference type="Proteomes" id="UP001363622"/>
    </source>
</evidence>
<organism evidence="3 4">
    <name type="scientific">Phyllosticta citriasiana</name>
    <dbReference type="NCBI Taxonomy" id="595635"/>
    <lineage>
        <taxon>Eukaryota</taxon>
        <taxon>Fungi</taxon>
        <taxon>Dikarya</taxon>
        <taxon>Ascomycota</taxon>
        <taxon>Pezizomycotina</taxon>
        <taxon>Dothideomycetes</taxon>
        <taxon>Dothideomycetes incertae sedis</taxon>
        <taxon>Botryosphaeriales</taxon>
        <taxon>Phyllostictaceae</taxon>
        <taxon>Phyllosticta</taxon>
    </lineage>
</organism>
<sequence>MIWRRIKHAALLARSLANLLHFLFFCIFLFLKNPKLQNREINKKRVLLWDETLQLLPSFRSLVRQRQRRPASQPRRHKHDSHSPTRRNAATTDACTPQANQPARHARPLVQCLRAASCPRRRRAGQCQARERPLVVLRWGRLWVERRMKAWRRRQILRSGGGRSSACPFGLVSSGTAALSFSRLSFSPLLLFPTLRMDPAPDPNLRLGAVASSSS</sequence>
<keyword evidence="2" id="KW-1133">Transmembrane helix</keyword>
<keyword evidence="2" id="KW-0472">Membrane</keyword>
<dbReference type="Proteomes" id="UP001363622">
    <property type="component" value="Unassembled WGS sequence"/>
</dbReference>
<reference evidence="3 4" key="1">
    <citation type="submission" date="2024-04" db="EMBL/GenBank/DDBJ databases">
        <title>Phyllosticta paracitricarpa is synonymous to the EU quarantine fungus P. citricarpa based on phylogenomic analyses.</title>
        <authorList>
            <consortium name="Lawrence Berkeley National Laboratory"/>
            <person name="Van Ingen-Buijs V.A."/>
            <person name="Van Westerhoven A.C."/>
            <person name="Haridas S."/>
            <person name="Skiadas P."/>
            <person name="Martin F."/>
            <person name="Groenewald J.Z."/>
            <person name="Crous P.W."/>
            <person name="Seidl M.F."/>
        </authorList>
    </citation>
    <scope>NUCLEOTIDE SEQUENCE [LARGE SCALE GENOMIC DNA]</scope>
    <source>
        <strain evidence="3 4">CBS 123371</strain>
    </source>
</reference>